<feature type="transmembrane region" description="Helical" evidence="12">
    <location>
        <begin position="190"/>
        <end position="215"/>
    </location>
</feature>
<keyword evidence="11" id="KW-0407">Ion channel</keyword>
<comment type="subcellular location">
    <subcellularLocation>
        <location evidence="1">Membrane</location>
        <topology evidence="1">Multi-pass membrane protein</topology>
    </subcellularLocation>
</comment>
<dbReference type="InterPro" id="IPR027359">
    <property type="entry name" value="Volt_channel_dom_sf"/>
</dbReference>
<feature type="transmembrane region" description="Helical" evidence="12">
    <location>
        <begin position="129"/>
        <end position="149"/>
    </location>
</feature>
<evidence type="ECO:0000256" key="8">
    <source>
        <dbReference type="ARBA" id="ARBA00022989"/>
    </source>
</evidence>
<keyword evidence="7" id="KW-0630">Potassium</keyword>
<gene>
    <name evidence="14" type="ORF">H0921_11120</name>
</gene>
<dbReference type="Pfam" id="PF00520">
    <property type="entry name" value="Ion_trans"/>
    <property type="match status" value="1"/>
</dbReference>
<evidence type="ECO:0000256" key="9">
    <source>
        <dbReference type="ARBA" id="ARBA00023065"/>
    </source>
</evidence>
<feature type="transmembrane region" description="Helical" evidence="12">
    <location>
        <begin position="39"/>
        <end position="61"/>
    </location>
</feature>
<dbReference type="AlphaFoldDB" id="A0A7V8VEX5"/>
<dbReference type="Gene3D" id="1.10.287.70">
    <property type="match status" value="1"/>
</dbReference>
<dbReference type="SUPFAM" id="SSF81324">
    <property type="entry name" value="Voltage-gated potassium channels"/>
    <property type="match status" value="1"/>
</dbReference>
<dbReference type="RefSeq" id="WP_194538154.1">
    <property type="nucleotide sequence ID" value="NZ_JACEFB010000007.1"/>
</dbReference>
<organism evidence="14 15">
    <name type="scientific">Thermogemmata fonticola</name>
    <dbReference type="NCBI Taxonomy" id="2755323"/>
    <lineage>
        <taxon>Bacteria</taxon>
        <taxon>Pseudomonadati</taxon>
        <taxon>Planctomycetota</taxon>
        <taxon>Planctomycetia</taxon>
        <taxon>Gemmatales</taxon>
        <taxon>Gemmataceae</taxon>
        <taxon>Thermogemmata</taxon>
    </lineage>
</organism>
<comment type="caution">
    <text evidence="14">The sequence shown here is derived from an EMBL/GenBank/DDBJ whole genome shotgun (WGS) entry which is preliminary data.</text>
</comment>
<dbReference type="PRINTS" id="PR00169">
    <property type="entry name" value="KCHANNEL"/>
</dbReference>
<keyword evidence="6" id="KW-0851">Voltage-gated channel</keyword>
<keyword evidence="5" id="KW-0631">Potassium channel</keyword>
<evidence type="ECO:0000256" key="10">
    <source>
        <dbReference type="ARBA" id="ARBA00023136"/>
    </source>
</evidence>
<evidence type="ECO:0000256" key="7">
    <source>
        <dbReference type="ARBA" id="ARBA00022958"/>
    </source>
</evidence>
<evidence type="ECO:0000256" key="2">
    <source>
        <dbReference type="ARBA" id="ARBA00022448"/>
    </source>
</evidence>
<feature type="transmembrane region" description="Helical" evidence="12">
    <location>
        <begin position="7"/>
        <end position="27"/>
    </location>
</feature>
<feature type="transmembrane region" description="Helical" evidence="12">
    <location>
        <begin position="73"/>
        <end position="94"/>
    </location>
</feature>
<evidence type="ECO:0000256" key="3">
    <source>
        <dbReference type="ARBA" id="ARBA00022538"/>
    </source>
</evidence>
<keyword evidence="4 12" id="KW-0812">Transmembrane</keyword>
<dbReference type="PANTHER" id="PTHR11537">
    <property type="entry name" value="VOLTAGE-GATED POTASSIUM CHANNEL"/>
    <property type="match status" value="1"/>
</dbReference>
<evidence type="ECO:0000259" key="13">
    <source>
        <dbReference type="Pfam" id="PF00520"/>
    </source>
</evidence>
<dbReference type="Proteomes" id="UP000542342">
    <property type="component" value="Unassembled WGS sequence"/>
</dbReference>
<feature type="transmembrane region" description="Helical" evidence="12">
    <location>
        <begin position="161"/>
        <end position="178"/>
    </location>
</feature>
<keyword evidence="9" id="KW-0406">Ion transport</keyword>
<keyword evidence="10 12" id="KW-0472">Membrane</keyword>
<keyword evidence="2" id="KW-0813">Transport</keyword>
<keyword evidence="8 12" id="KW-1133">Transmembrane helix</keyword>
<dbReference type="Gene3D" id="1.20.120.350">
    <property type="entry name" value="Voltage-gated potassium channels. Chain C"/>
    <property type="match status" value="1"/>
</dbReference>
<accession>A0A7V8VEX5</accession>
<name>A0A7V8VEX5_9BACT</name>
<proteinExistence type="predicted"/>
<feature type="domain" description="Ion transport" evidence="13">
    <location>
        <begin position="8"/>
        <end position="217"/>
    </location>
</feature>
<evidence type="ECO:0000313" key="15">
    <source>
        <dbReference type="Proteomes" id="UP000542342"/>
    </source>
</evidence>
<evidence type="ECO:0000256" key="5">
    <source>
        <dbReference type="ARBA" id="ARBA00022826"/>
    </source>
</evidence>
<dbReference type="InterPro" id="IPR005821">
    <property type="entry name" value="Ion_trans_dom"/>
</dbReference>
<protein>
    <submittedName>
        <fullName evidence="14">Ion transporter</fullName>
    </submittedName>
</protein>
<evidence type="ECO:0000256" key="11">
    <source>
        <dbReference type="ARBA" id="ARBA00023303"/>
    </source>
</evidence>
<evidence type="ECO:0000256" key="1">
    <source>
        <dbReference type="ARBA" id="ARBA00004141"/>
    </source>
</evidence>
<evidence type="ECO:0000256" key="12">
    <source>
        <dbReference type="SAM" id="Phobius"/>
    </source>
</evidence>
<dbReference type="GO" id="GO:0005249">
    <property type="term" value="F:voltage-gated potassium channel activity"/>
    <property type="evidence" value="ECO:0007669"/>
    <property type="project" value="InterPro"/>
</dbReference>
<dbReference type="EMBL" id="JACEFB010000007">
    <property type="protein sequence ID" value="MBA2226711.1"/>
    <property type="molecule type" value="Genomic_DNA"/>
</dbReference>
<dbReference type="GO" id="GO:0001508">
    <property type="term" value="P:action potential"/>
    <property type="evidence" value="ECO:0007669"/>
    <property type="project" value="TreeGrafter"/>
</dbReference>
<reference evidence="14 15" key="1">
    <citation type="submission" date="2020-07" db="EMBL/GenBank/DDBJ databases">
        <title>Thermogemmata thermophila gen. nov., sp. nov., a novel moderate thermophilic planctomycete from a Kamchatka hot spring.</title>
        <authorList>
            <person name="Elcheninov A.G."/>
            <person name="Podosokorskaya O.A."/>
            <person name="Kovaleva O.L."/>
            <person name="Novikov A."/>
            <person name="Bonch-Osmolovskaya E.A."/>
            <person name="Toshchakov S.V."/>
            <person name="Kublanov I.V."/>
        </authorList>
    </citation>
    <scope>NUCLEOTIDE SEQUENCE [LARGE SCALE GENOMIC DNA]</scope>
    <source>
        <strain evidence="14 15">2918</strain>
    </source>
</reference>
<evidence type="ECO:0000313" key="14">
    <source>
        <dbReference type="EMBL" id="MBA2226711.1"/>
    </source>
</evidence>
<dbReference type="GO" id="GO:0008076">
    <property type="term" value="C:voltage-gated potassium channel complex"/>
    <property type="evidence" value="ECO:0007669"/>
    <property type="project" value="InterPro"/>
</dbReference>
<dbReference type="PANTHER" id="PTHR11537:SF254">
    <property type="entry name" value="POTASSIUM VOLTAGE-GATED CHANNEL PROTEIN SHAB"/>
    <property type="match status" value="1"/>
</dbReference>
<keyword evidence="15" id="KW-1185">Reference proteome</keyword>
<dbReference type="InterPro" id="IPR028325">
    <property type="entry name" value="VG_K_chnl"/>
</dbReference>
<sequence>MTRWVRLLEGLTLGVILYSVVIFTVELEWSAETEELPPFFAYSELAITAFFTVEYFVRWAASRSWRYPFKPMALVDLLALLPFYLTFLVDLRALRLIRLLRLVRLLKLYRYTTALHSIRNAFHRVRYEFGVIGFALFTLSWICAVILYESEREAQPEAMRHFSDAAWYVIVTLTTVGYGDKVPVTPLGKLTAAALMLGGLGLFGTFVSLIGGAFVEELRLRRLRHHHHHHHPVPLLVLPPTQPGEPPRCFQPHEIIQALEQGQFAAHDPAALAELRQLLLAACQWIVHEQQHVHPSHPPN</sequence>
<keyword evidence="3" id="KW-0633">Potassium transport</keyword>
<evidence type="ECO:0000256" key="4">
    <source>
        <dbReference type="ARBA" id="ARBA00022692"/>
    </source>
</evidence>
<evidence type="ECO:0000256" key="6">
    <source>
        <dbReference type="ARBA" id="ARBA00022882"/>
    </source>
</evidence>